<dbReference type="InterPro" id="IPR046672">
    <property type="entry name" value="DUF6542"/>
</dbReference>
<evidence type="ECO:0000313" key="5">
    <source>
        <dbReference type="Proteomes" id="UP000186292"/>
    </source>
</evidence>
<organism evidence="4 5">
    <name type="scientific">Corynebacterium appendicis CIP 107643</name>
    <dbReference type="NCBI Taxonomy" id="1161099"/>
    <lineage>
        <taxon>Bacteria</taxon>
        <taxon>Bacillati</taxon>
        <taxon>Actinomycetota</taxon>
        <taxon>Actinomycetes</taxon>
        <taxon>Mycobacteriales</taxon>
        <taxon>Corynebacteriaceae</taxon>
        <taxon>Corynebacterium</taxon>
    </lineage>
</organism>
<evidence type="ECO:0000259" key="3">
    <source>
        <dbReference type="Pfam" id="PF20177"/>
    </source>
</evidence>
<protein>
    <recommendedName>
        <fullName evidence="3">DUF6542 domain-containing protein</fullName>
    </recommendedName>
</protein>
<dbReference type="AlphaFoldDB" id="A0A1N7JUN8"/>
<dbReference type="STRING" id="1161099.SAMN05444817_11143"/>
<dbReference type="Pfam" id="PF20177">
    <property type="entry name" value="DUF6542"/>
    <property type="match status" value="1"/>
</dbReference>
<evidence type="ECO:0000256" key="1">
    <source>
        <dbReference type="SAM" id="MobiDB-lite"/>
    </source>
</evidence>
<keyword evidence="2" id="KW-0812">Transmembrane</keyword>
<dbReference type="OrthoDB" id="4427741at2"/>
<feature type="transmembrane region" description="Helical" evidence="2">
    <location>
        <begin position="21"/>
        <end position="41"/>
    </location>
</feature>
<feature type="compositionally biased region" description="Basic and acidic residues" evidence="1">
    <location>
        <begin position="183"/>
        <end position="201"/>
    </location>
</feature>
<reference evidence="5" key="1">
    <citation type="submission" date="2017-01" db="EMBL/GenBank/DDBJ databases">
        <authorList>
            <person name="Varghese N."/>
            <person name="Submissions S."/>
        </authorList>
    </citation>
    <scope>NUCLEOTIDE SEQUENCE [LARGE SCALE GENOMIC DNA]</scope>
    <source>
        <strain evidence="5">DSM 44531</strain>
    </source>
</reference>
<feature type="compositionally biased region" description="Polar residues" evidence="1">
    <location>
        <begin position="171"/>
        <end position="182"/>
    </location>
</feature>
<feature type="transmembrane region" description="Helical" evidence="2">
    <location>
        <begin position="76"/>
        <end position="96"/>
    </location>
</feature>
<evidence type="ECO:0000256" key="2">
    <source>
        <dbReference type="SAM" id="Phobius"/>
    </source>
</evidence>
<keyword evidence="2" id="KW-0472">Membrane</keyword>
<keyword evidence="2" id="KW-1133">Transmembrane helix</keyword>
<dbReference type="Proteomes" id="UP000186292">
    <property type="component" value="Unassembled WGS sequence"/>
</dbReference>
<name>A0A1N7JUN8_9CORY</name>
<feature type="domain" description="DUF6542" evidence="3">
    <location>
        <begin position="22"/>
        <end position="141"/>
    </location>
</feature>
<gene>
    <name evidence="4" type="ORF">SAMN05444817_11143</name>
</gene>
<accession>A0A1N7JUN8</accession>
<feature type="region of interest" description="Disordered" evidence="1">
    <location>
        <begin position="151"/>
        <end position="219"/>
    </location>
</feature>
<dbReference type="RefSeq" id="WP_076599693.1">
    <property type="nucleotide sequence ID" value="NZ_CP046976.1"/>
</dbReference>
<dbReference type="EMBL" id="FTOF01000011">
    <property type="protein sequence ID" value="SIS53059.1"/>
    <property type="molecule type" value="Genomic_DNA"/>
</dbReference>
<keyword evidence="5" id="KW-1185">Reference proteome</keyword>
<evidence type="ECO:0000313" key="4">
    <source>
        <dbReference type="EMBL" id="SIS53059.1"/>
    </source>
</evidence>
<feature type="transmembrane region" description="Helical" evidence="2">
    <location>
        <begin position="116"/>
        <end position="135"/>
    </location>
</feature>
<sequence length="219" mass="24107">MSHASPRSSYTSASTLTGFSTGSGIGIIVAALVTGGLIALYNEAIGLPFLVLFTVASIVVATFVNPRGLFLTVASIPLLYTFFMLLTGVLIAYFQLPEGQTSLGRTSAVLILYPLTQYFPVLLFVTLGSLLIALLRLRLLKKQNDDIRAREERQRRSISATNRRTRREASLSRQRSSGTDTRVTVEELLARRAERQKEKTDSGSSRGLSRRLSDDLYDS</sequence>
<feature type="transmembrane region" description="Helical" evidence="2">
    <location>
        <begin position="47"/>
        <end position="64"/>
    </location>
</feature>
<proteinExistence type="predicted"/>